<dbReference type="GO" id="GO:0032153">
    <property type="term" value="C:cell division site"/>
    <property type="evidence" value="ECO:0007669"/>
    <property type="project" value="UniProtKB-UniRule"/>
</dbReference>
<dbReference type="InterPro" id="IPR000158">
    <property type="entry name" value="Cell_div_FtsZ"/>
</dbReference>
<evidence type="ECO:0000256" key="4">
    <source>
        <dbReference type="HAMAP-Rule" id="MF_00909"/>
    </source>
</evidence>
<keyword evidence="2 4" id="KW-0547">Nucleotide-binding</keyword>
<dbReference type="Gene3D" id="3.30.1330.20">
    <property type="entry name" value="Tubulin/FtsZ, C-terminal domain"/>
    <property type="match status" value="1"/>
</dbReference>
<feature type="domain" description="Tubulin/FtsZ 2-layer sandwich" evidence="9">
    <location>
        <begin position="207"/>
        <end position="325"/>
    </location>
</feature>
<feature type="domain" description="Tubulin/FtsZ GTPase" evidence="8">
    <location>
        <begin position="13"/>
        <end position="205"/>
    </location>
</feature>
<evidence type="ECO:0000256" key="3">
    <source>
        <dbReference type="ARBA" id="ARBA00023134"/>
    </source>
</evidence>
<comment type="caution">
    <text evidence="4">Lacks conserved residue(s) required for the propagation of feature annotation.</text>
</comment>
<dbReference type="GO" id="GO:0043093">
    <property type="term" value="P:FtsZ-dependent cytokinesis"/>
    <property type="evidence" value="ECO:0007669"/>
    <property type="project" value="UniProtKB-UniRule"/>
</dbReference>
<keyword evidence="4 6" id="KW-0131">Cell cycle</keyword>
<evidence type="ECO:0000256" key="5">
    <source>
        <dbReference type="NCBIfam" id="TIGR00065"/>
    </source>
</evidence>
<evidence type="ECO:0000313" key="10">
    <source>
        <dbReference type="EMBL" id="PIR45057.1"/>
    </source>
</evidence>
<dbReference type="PANTHER" id="PTHR30314:SF3">
    <property type="entry name" value="MITOCHONDRIAL DIVISION PROTEIN FSZA"/>
    <property type="match status" value="1"/>
</dbReference>
<feature type="binding site" evidence="4">
    <location>
        <position position="187"/>
    </location>
    <ligand>
        <name>GTP</name>
        <dbReference type="ChEBI" id="CHEBI:37565"/>
    </ligand>
</feature>
<proteinExistence type="inferred from homology"/>
<accession>A0A2H0RF19</accession>
<dbReference type="SUPFAM" id="SSF52490">
    <property type="entry name" value="Tubulin nucleotide-binding domain-like"/>
    <property type="match status" value="1"/>
</dbReference>
<dbReference type="InterPro" id="IPR045061">
    <property type="entry name" value="FtsZ/CetZ"/>
</dbReference>
<dbReference type="Proteomes" id="UP000228767">
    <property type="component" value="Unassembled WGS sequence"/>
</dbReference>
<keyword evidence="4 6" id="KW-0132">Cell division</keyword>
<dbReference type="InterPro" id="IPR037103">
    <property type="entry name" value="Tubulin/FtsZ-like_C"/>
</dbReference>
<dbReference type="HAMAP" id="MF_00909">
    <property type="entry name" value="FtsZ"/>
    <property type="match status" value="1"/>
</dbReference>
<feature type="region of interest" description="Disordered" evidence="7">
    <location>
        <begin position="322"/>
        <end position="402"/>
    </location>
</feature>
<comment type="similarity">
    <text evidence="1 4 6">Belongs to the FtsZ family.</text>
</comment>
<organism evidence="10 11">
    <name type="scientific">Candidatus Vogelbacteria bacterium CG10_big_fil_rev_8_21_14_0_10_51_16</name>
    <dbReference type="NCBI Taxonomy" id="1975045"/>
    <lineage>
        <taxon>Bacteria</taxon>
        <taxon>Candidatus Vogeliibacteriota</taxon>
    </lineage>
</organism>
<dbReference type="CDD" id="cd02201">
    <property type="entry name" value="FtsZ_type1"/>
    <property type="match status" value="1"/>
</dbReference>
<comment type="function">
    <text evidence="4 6">Essential cell division protein that forms a contractile ring structure (Z ring) at the future cell division site. The regulation of the ring assembly controls the timing and the location of cell division. One of the functions of the FtsZ ring is to recruit other cell division proteins to the septum to produce a new cell wall between the dividing cells. Binds GTP and shows GTPase activity.</text>
</comment>
<comment type="subunit">
    <text evidence="4">Homodimer. Polymerizes to form a dynamic ring structure in a strictly GTP-dependent manner. Interacts directly with several other division proteins.</text>
</comment>
<dbReference type="GO" id="GO:0003924">
    <property type="term" value="F:GTPase activity"/>
    <property type="evidence" value="ECO:0007669"/>
    <property type="project" value="UniProtKB-UniRule"/>
</dbReference>
<evidence type="ECO:0000256" key="2">
    <source>
        <dbReference type="ARBA" id="ARBA00022741"/>
    </source>
</evidence>
<dbReference type="GO" id="GO:0051258">
    <property type="term" value="P:protein polymerization"/>
    <property type="evidence" value="ECO:0007669"/>
    <property type="project" value="UniProtKB-UniRule"/>
</dbReference>
<dbReference type="PROSITE" id="PS01135">
    <property type="entry name" value="FTSZ_2"/>
    <property type="match status" value="1"/>
</dbReference>
<dbReference type="NCBIfam" id="TIGR00065">
    <property type="entry name" value="ftsZ"/>
    <property type="match status" value="1"/>
</dbReference>
<dbReference type="AlphaFoldDB" id="A0A2H0RF19"/>
<dbReference type="SUPFAM" id="SSF55307">
    <property type="entry name" value="Tubulin C-terminal domain-like"/>
    <property type="match status" value="1"/>
</dbReference>
<dbReference type="EMBL" id="PCYI01000007">
    <property type="protein sequence ID" value="PIR45057.1"/>
    <property type="molecule type" value="Genomic_DNA"/>
</dbReference>
<reference evidence="10 11" key="1">
    <citation type="submission" date="2017-09" db="EMBL/GenBank/DDBJ databases">
        <title>Depth-based differentiation of microbial function through sediment-hosted aquifers and enrichment of novel symbionts in the deep terrestrial subsurface.</title>
        <authorList>
            <person name="Probst A.J."/>
            <person name="Ladd B."/>
            <person name="Jarett J.K."/>
            <person name="Geller-Mcgrath D.E."/>
            <person name="Sieber C.M."/>
            <person name="Emerson J.B."/>
            <person name="Anantharaman K."/>
            <person name="Thomas B.C."/>
            <person name="Malmstrom R."/>
            <person name="Stieglmeier M."/>
            <person name="Klingl A."/>
            <person name="Woyke T."/>
            <person name="Ryan C.M."/>
            <person name="Banfield J.F."/>
        </authorList>
    </citation>
    <scope>NUCLEOTIDE SEQUENCE [LARGE SCALE GENOMIC DNA]</scope>
    <source>
        <strain evidence="10">CG10_big_fil_rev_8_21_14_0_10_51_16</strain>
    </source>
</reference>
<evidence type="ECO:0000256" key="7">
    <source>
        <dbReference type="SAM" id="MobiDB-lite"/>
    </source>
</evidence>
<evidence type="ECO:0000259" key="9">
    <source>
        <dbReference type="SMART" id="SM00865"/>
    </source>
</evidence>
<comment type="caution">
    <text evidence="10">The sequence shown here is derived from an EMBL/GenBank/DDBJ whole genome shotgun (WGS) entry which is preliminary data.</text>
</comment>
<dbReference type="InterPro" id="IPR003008">
    <property type="entry name" value="Tubulin_FtsZ_GTPase"/>
</dbReference>
<dbReference type="PRINTS" id="PR00423">
    <property type="entry name" value="CELLDVISFTSZ"/>
</dbReference>
<keyword evidence="4 6" id="KW-0717">Septation</keyword>
<evidence type="ECO:0000256" key="1">
    <source>
        <dbReference type="ARBA" id="ARBA00009690"/>
    </source>
</evidence>
<feature type="binding site" evidence="4">
    <location>
        <position position="143"/>
    </location>
    <ligand>
        <name>GTP</name>
        <dbReference type="ChEBI" id="CHEBI:37565"/>
    </ligand>
</feature>
<evidence type="ECO:0000256" key="6">
    <source>
        <dbReference type="RuleBase" id="RU000631"/>
    </source>
</evidence>
<keyword evidence="3 4" id="KW-0342">GTP-binding</keyword>
<dbReference type="InterPro" id="IPR020805">
    <property type="entry name" value="Cell_div_FtsZ_CS"/>
</dbReference>
<dbReference type="Pfam" id="PF12327">
    <property type="entry name" value="FtsZ_C"/>
    <property type="match status" value="1"/>
</dbReference>
<evidence type="ECO:0000313" key="11">
    <source>
        <dbReference type="Proteomes" id="UP000228767"/>
    </source>
</evidence>
<dbReference type="SMART" id="SM00865">
    <property type="entry name" value="Tubulin_C"/>
    <property type="match status" value="1"/>
</dbReference>
<keyword evidence="4" id="KW-0963">Cytoplasm</keyword>
<dbReference type="Gene3D" id="3.40.50.1440">
    <property type="entry name" value="Tubulin/FtsZ, GTPase domain"/>
    <property type="match status" value="1"/>
</dbReference>
<dbReference type="SMART" id="SM00864">
    <property type="entry name" value="Tubulin"/>
    <property type="match status" value="1"/>
</dbReference>
<dbReference type="Pfam" id="PF00091">
    <property type="entry name" value="Tubulin"/>
    <property type="match status" value="1"/>
</dbReference>
<name>A0A2H0RF19_9BACT</name>
<feature type="binding site" evidence="4">
    <location>
        <begin position="108"/>
        <end position="110"/>
    </location>
    <ligand>
        <name>GTP</name>
        <dbReference type="ChEBI" id="CHEBI:37565"/>
    </ligand>
</feature>
<feature type="binding site" evidence="4">
    <location>
        <position position="139"/>
    </location>
    <ligand>
        <name>GTP</name>
        <dbReference type="ChEBI" id="CHEBI:37565"/>
    </ligand>
</feature>
<dbReference type="GO" id="GO:0005737">
    <property type="term" value="C:cytoplasm"/>
    <property type="evidence" value="ECO:0007669"/>
    <property type="project" value="UniProtKB-SubCell"/>
</dbReference>
<gene>
    <name evidence="4" type="primary">ftsZ</name>
    <name evidence="10" type="ORF">COV10_01400</name>
</gene>
<dbReference type="PANTHER" id="PTHR30314">
    <property type="entry name" value="CELL DIVISION PROTEIN FTSZ-RELATED"/>
    <property type="match status" value="1"/>
</dbReference>
<dbReference type="InterPro" id="IPR024757">
    <property type="entry name" value="FtsZ_C"/>
</dbReference>
<dbReference type="GO" id="GO:0000917">
    <property type="term" value="P:division septum assembly"/>
    <property type="evidence" value="ECO:0007669"/>
    <property type="project" value="UniProtKB-KW"/>
</dbReference>
<evidence type="ECO:0000259" key="8">
    <source>
        <dbReference type="SMART" id="SM00864"/>
    </source>
</evidence>
<dbReference type="InterPro" id="IPR018316">
    <property type="entry name" value="Tubulin/FtsZ_2-layer-sand-dom"/>
</dbReference>
<dbReference type="InterPro" id="IPR036525">
    <property type="entry name" value="Tubulin/FtsZ_GTPase_sf"/>
</dbReference>
<dbReference type="FunFam" id="3.40.50.1440:FF:000001">
    <property type="entry name" value="Cell division protein FtsZ"/>
    <property type="match status" value="1"/>
</dbReference>
<dbReference type="GO" id="GO:0005525">
    <property type="term" value="F:GTP binding"/>
    <property type="evidence" value="ECO:0007669"/>
    <property type="project" value="UniProtKB-UniRule"/>
</dbReference>
<comment type="subcellular location">
    <subcellularLocation>
        <location evidence="4">Cytoplasm</location>
    </subcellularLocation>
    <text evidence="4">Assembles at midcell at the inner surface of the cytoplasmic membrane.</text>
</comment>
<protein>
    <recommendedName>
        <fullName evidence="4 5">Cell division protein FtsZ</fullName>
    </recommendedName>
</protein>
<dbReference type="InterPro" id="IPR008280">
    <property type="entry name" value="Tub_FtsZ_C"/>
</dbReference>
<sequence length="402" mass="42875">MPKINPEIEAFARIKVVGVGGSGNNAVNHMINSKVKGVEFITMNTDAQDLHHSLAPKKIHIGKNLTRGLGTGMDATLGHKAAEETIEEIQGIIKGSDMVFIACGMGGGTGTGASPVIAKTAKDQGALTVGVVTKPFFFEGAQRMRLALEGIEELSREVDALIVIPNDRLLNVIDKNTACTSAFAMCDEVLRQAVEGISDLITTPGIINLDFADIRAVLQNTGSALMGIGSAIGEKRAEEAARAAINSPLLDISIEGAKGVLFAIAGGPDLTMFEIQEAAKVITEAIDKEAKVIFGAINNDKLKKNEIKVTVIASGFPSNHTRPLLNIPPKPVTQKETVEAEEPATIRQSFSTSLRVRKPEPTPASPQQHTPVVRAETVPEEHDEEDADEWSSVPAFLRRGKK</sequence>